<dbReference type="PROSITE" id="PS50294">
    <property type="entry name" value="WD_REPEATS_REGION"/>
    <property type="match status" value="5"/>
</dbReference>
<evidence type="ECO:0000313" key="5">
    <source>
        <dbReference type="EMBL" id="CDW87183.1"/>
    </source>
</evidence>
<protein>
    <recommendedName>
        <fullName evidence="3">Probable cytosolic iron-sulfur protein assembly protein CIAO1 homolog</fullName>
    </recommendedName>
</protein>
<dbReference type="PROSITE" id="PS00678">
    <property type="entry name" value="WD_REPEATS_1"/>
    <property type="match status" value="1"/>
</dbReference>
<dbReference type="InParanoid" id="A0A078B1M6"/>
<dbReference type="PROSITE" id="PS50082">
    <property type="entry name" value="WD_REPEATS_2"/>
    <property type="match status" value="5"/>
</dbReference>
<dbReference type="PRINTS" id="PR00320">
    <property type="entry name" value="GPROTEINBRPT"/>
</dbReference>
<dbReference type="AlphaFoldDB" id="A0A078B1M6"/>
<dbReference type="InterPro" id="IPR036322">
    <property type="entry name" value="WD40_repeat_dom_sf"/>
</dbReference>
<feature type="repeat" description="WD" evidence="4">
    <location>
        <begin position="194"/>
        <end position="235"/>
    </location>
</feature>
<proteinExistence type="inferred from homology"/>
<evidence type="ECO:0000256" key="2">
    <source>
        <dbReference type="ARBA" id="ARBA00022737"/>
    </source>
</evidence>
<evidence type="ECO:0000256" key="1">
    <source>
        <dbReference type="ARBA" id="ARBA00022574"/>
    </source>
</evidence>
<dbReference type="OrthoDB" id="284782at2759"/>
<keyword evidence="1 4" id="KW-0853">WD repeat</keyword>
<dbReference type="InterPro" id="IPR001680">
    <property type="entry name" value="WD40_rpt"/>
</dbReference>
<feature type="repeat" description="WD" evidence="4">
    <location>
        <begin position="57"/>
        <end position="89"/>
    </location>
</feature>
<feature type="repeat" description="WD" evidence="4">
    <location>
        <begin position="103"/>
        <end position="144"/>
    </location>
</feature>
<evidence type="ECO:0000256" key="3">
    <source>
        <dbReference type="HAMAP-Rule" id="MF_03037"/>
    </source>
</evidence>
<dbReference type="GO" id="GO:0097361">
    <property type="term" value="C:cytosolic [4Fe-4S] assembly targeting complex"/>
    <property type="evidence" value="ECO:0007669"/>
    <property type="project" value="InterPro"/>
</dbReference>
<evidence type="ECO:0000313" key="6">
    <source>
        <dbReference type="Proteomes" id="UP000039865"/>
    </source>
</evidence>
<keyword evidence="2" id="KW-0677">Repeat</keyword>
<dbReference type="Gene3D" id="2.130.10.10">
    <property type="entry name" value="YVTN repeat-like/Quinoprotein amine dehydrogenase"/>
    <property type="match status" value="1"/>
</dbReference>
<feature type="repeat" description="WD" evidence="4">
    <location>
        <begin position="303"/>
        <end position="337"/>
    </location>
</feature>
<dbReference type="SMART" id="SM00320">
    <property type="entry name" value="WD40"/>
    <property type="match status" value="6"/>
</dbReference>
<keyword evidence="6" id="KW-1185">Reference proteome</keyword>
<dbReference type="SUPFAM" id="SSF50978">
    <property type="entry name" value="WD40 repeat-like"/>
    <property type="match status" value="1"/>
</dbReference>
<dbReference type="GO" id="GO:0016226">
    <property type="term" value="P:iron-sulfur cluster assembly"/>
    <property type="evidence" value="ECO:0007669"/>
    <property type="project" value="UniProtKB-UniRule"/>
</dbReference>
<comment type="function">
    <text evidence="3">Essential component of the cytosolic iron-sulfur (Fe/S) protein assembly machinery. Required for the maturation of extramitochondrial Fe/S proteins.</text>
</comment>
<dbReference type="PANTHER" id="PTHR19920:SF0">
    <property type="entry name" value="CYTOSOLIC IRON-SULFUR PROTEIN ASSEMBLY PROTEIN CIAO1-RELATED"/>
    <property type="match status" value="1"/>
</dbReference>
<comment type="similarity">
    <text evidence="3">Belongs to the WD repeat CIA1 family.</text>
</comment>
<dbReference type="InterPro" id="IPR019775">
    <property type="entry name" value="WD40_repeat_CS"/>
</dbReference>
<dbReference type="InterPro" id="IPR028608">
    <property type="entry name" value="CIAO1/Cia1"/>
</dbReference>
<dbReference type="PANTHER" id="PTHR19920">
    <property type="entry name" value="WD40 PROTEIN CIAO1"/>
    <property type="match status" value="1"/>
</dbReference>
<gene>
    <name evidence="5" type="primary">Contig18558.g19721</name>
    <name evidence="5" type="ORF">STYLEM_16286</name>
</gene>
<name>A0A078B1M6_STYLE</name>
<evidence type="ECO:0000256" key="4">
    <source>
        <dbReference type="PROSITE-ProRule" id="PRU00221"/>
    </source>
</evidence>
<dbReference type="InterPro" id="IPR020472">
    <property type="entry name" value="WD40_PAC1"/>
</dbReference>
<dbReference type="CDD" id="cd00200">
    <property type="entry name" value="WD40"/>
    <property type="match status" value="1"/>
</dbReference>
<dbReference type="HAMAP" id="MF_03037">
    <property type="entry name" value="ciao1"/>
    <property type="match status" value="1"/>
</dbReference>
<accession>A0A078B1M6</accession>
<dbReference type="Proteomes" id="UP000039865">
    <property type="component" value="Unassembled WGS sequence"/>
</dbReference>
<dbReference type="EMBL" id="CCKQ01015371">
    <property type="protein sequence ID" value="CDW87183.1"/>
    <property type="molecule type" value="Genomic_DNA"/>
</dbReference>
<dbReference type="Pfam" id="PF00400">
    <property type="entry name" value="WD40"/>
    <property type="match status" value="5"/>
</dbReference>
<feature type="repeat" description="WD" evidence="4">
    <location>
        <begin position="148"/>
        <end position="182"/>
    </location>
</feature>
<dbReference type="OMA" id="IREIRWS"/>
<sequence length="362" mass="41289">MMIEFGLWLGTPRVLYQHLALQTRPLSCGTTVLMENQHQEQRYFYAAILQIFQCQLSDGHKRTIRNLSWNPAGNMLASASFDGTAGVWQQEIPEGEFEYLAQLEGHESEVKSVAWSYDGQFLATCSRDKTIWIWEINDENEFDCVAVASGHTQDVKFVKWHPHRNQLFSSSYDDTIKSWKLEESIDDWVCSYTMEGHESTVWGVDFDRTGNYMVSCGEDKNWMIWKISETNFENKGMISNLHSRSIYSCSWAKVSSPGSTVLMTDLIATGGADNKIMVYEINCESLASSATGSFEFNIVAQKQMAHQNDVNSVTFHPKNPLILASCSDDGKIKLWKVVAETQDQQQEKQEQDQIMENANYNQ</sequence>
<reference evidence="5 6" key="1">
    <citation type="submission" date="2014-06" db="EMBL/GenBank/DDBJ databases">
        <authorList>
            <person name="Swart Estienne"/>
        </authorList>
    </citation>
    <scope>NUCLEOTIDE SEQUENCE [LARGE SCALE GENOMIC DNA]</scope>
    <source>
        <strain evidence="5 6">130c</strain>
    </source>
</reference>
<organism evidence="5 6">
    <name type="scientific">Stylonychia lemnae</name>
    <name type="common">Ciliate</name>
    <dbReference type="NCBI Taxonomy" id="5949"/>
    <lineage>
        <taxon>Eukaryota</taxon>
        <taxon>Sar</taxon>
        <taxon>Alveolata</taxon>
        <taxon>Ciliophora</taxon>
        <taxon>Intramacronucleata</taxon>
        <taxon>Spirotrichea</taxon>
        <taxon>Stichotrichia</taxon>
        <taxon>Sporadotrichida</taxon>
        <taxon>Oxytrichidae</taxon>
        <taxon>Stylonychinae</taxon>
        <taxon>Stylonychia</taxon>
    </lineage>
</organism>
<dbReference type="InterPro" id="IPR015943">
    <property type="entry name" value="WD40/YVTN_repeat-like_dom_sf"/>
</dbReference>